<feature type="region of interest" description="Disordered" evidence="2">
    <location>
        <begin position="37"/>
        <end position="150"/>
    </location>
</feature>
<protein>
    <submittedName>
        <fullName evidence="3">Uncharacterized protein</fullName>
    </submittedName>
</protein>
<feature type="compositionally biased region" description="Polar residues" evidence="2">
    <location>
        <begin position="39"/>
        <end position="78"/>
    </location>
</feature>
<feature type="region of interest" description="Disordered" evidence="2">
    <location>
        <begin position="272"/>
        <end position="346"/>
    </location>
</feature>
<comment type="caution">
    <text evidence="3">The sequence shown here is derived from an EMBL/GenBank/DDBJ whole genome shotgun (WGS) entry which is preliminary data.</text>
</comment>
<reference evidence="3" key="1">
    <citation type="submission" date="2022-07" db="EMBL/GenBank/DDBJ databases">
        <title>Genome Sequence of Physisporinus lineatus.</title>
        <authorList>
            <person name="Buettner E."/>
        </authorList>
    </citation>
    <scope>NUCLEOTIDE SEQUENCE</scope>
    <source>
        <strain evidence="3">VT162</strain>
    </source>
</reference>
<dbReference type="Proteomes" id="UP001212997">
    <property type="component" value="Unassembled WGS sequence"/>
</dbReference>
<feature type="coiled-coil region" evidence="1">
    <location>
        <begin position="181"/>
        <end position="208"/>
    </location>
</feature>
<feature type="region of interest" description="Disordered" evidence="2">
    <location>
        <begin position="1"/>
        <end position="24"/>
    </location>
</feature>
<evidence type="ECO:0000256" key="1">
    <source>
        <dbReference type="SAM" id="Coils"/>
    </source>
</evidence>
<feature type="compositionally biased region" description="Polar residues" evidence="2">
    <location>
        <begin position="12"/>
        <end position="23"/>
    </location>
</feature>
<evidence type="ECO:0000313" key="3">
    <source>
        <dbReference type="EMBL" id="KAJ3489287.1"/>
    </source>
</evidence>
<dbReference type="EMBL" id="JANAWD010000048">
    <property type="protein sequence ID" value="KAJ3489287.1"/>
    <property type="molecule type" value="Genomic_DNA"/>
</dbReference>
<feature type="compositionally biased region" description="Polar residues" evidence="2">
    <location>
        <begin position="135"/>
        <end position="150"/>
    </location>
</feature>
<organism evidence="3 4">
    <name type="scientific">Meripilus lineatus</name>
    <dbReference type="NCBI Taxonomy" id="2056292"/>
    <lineage>
        <taxon>Eukaryota</taxon>
        <taxon>Fungi</taxon>
        <taxon>Dikarya</taxon>
        <taxon>Basidiomycota</taxon>
        <taxon>Agaricomycotina</taxon>
        <taxon>Agaricomycetes</taxon>
        <taxon>Polyporales</taxon>
        <taxon>Meripilaceae</taxon>
        <taxon>Meripilus</taxon>
    </lineage>
</organism>
<keyword evidence="4" id="KW-1185">Reference proteome</keyword>
<dbReference type="CDD" id="cd22249">
    <property type="entry name" value="UDM1_RNF168_RNF169-like"/>
    <property type="match status" value="1"/>
</dbReference>
<keyword evidence="1" id="KW-0175">Coiled coil</keyword>
<feature type="compositionally biased region" description="Polar residues" evidence="2">
    <location>
        <begin position="307"/>
        <end position="338"/>
    </location>
</feature>
<evidence type="ECO:0000313" key="4">
    <source>
        <dbReference type="Proteomes" id="UP001212997"/>
    </source>
</evidence>
<name>A0AAD5V8Y5_9APHY</name>
<dbReference type="AlphaFoldDB" id="A0AAD5V8Y5"/>
<evidence type="ECO:0000256" key="2">
    <source>
        <dbReference type="SAM" id="MobiDB-lite"/>
    </source>
</evidence>
<sequence>MQDPPHGPPNKPSSATSFENFSFHTIGKPPTLLARFSTEIVSPAQSSGLSPSPTPRTESNVLPQTSNPSVTSPLTLSRNALHGGTAPPSIPVRSAASVSSMKPEVGDPQPPITASSFQRPAIIENRPQADVDGSHSATVQAQSSAHQPQLSPLSLATVDFYKRISDLAKERAEWEELSTLHQRYREEHEEYTRRHEETIRAAQREKDQVDRVVAAADMALGIIDKLRTKQEQRLIQEQRLTDDALAASLVKPPTRVEVSSAPVKVNVITPQQDLHTLSKDSSAPNSLAYSAPASAPAESPLAEQSSTASGSRRSEQPSSPTVSSDATSHLLSYNTNPKPSVFLPES</sequence>
<feature type="compositionally biased region" description="Pro residues" evidence="2">
    <location>
        <begin position="1"/>
        <end position="11"/>
    </location>
</feature>
<proteinExistence type="predicted"/>
<accession>A0AAD5V8Y5</accession>
<gene>
    <name evidence="3" type="ORF">NLI96_g2207</name>
</gene>
<feature type="compositionally biased region" description="Low complexity" evidence="2">
    <location>
        <begin position="281"/>
        <end position="306"/>
    </location>
</feature>